<feature type="chain" id="PRO_5013088666" evidence="6">
    <location>
        <begin position="32"/>
        <end position="2841"/>
    </location>
</feature>
<feature type="domain" description="PKD" evidence="7">
    <location>
        <begin position="2037"/>
        <end position="2082"/>
    </location>
</feature>
<comment type="subcellular location">
    <subcellularLocation>
        <location evidence="1">Membrane</location>
        <topology evidence="1">Multi-pass membrane protein</topology>
    </subcellularLocation>
</comment>
<dbReference type="Proteomes" id="UP000186917">
    <property type="component" value="Unassembled WGS sequence"/>
</dbReference>
<feature type="signal peptide" evidence="6">
    <location>
        <begin position="1"/>
        <end position="31"/>
    </location>
</feature>
<evidence type="ECO:0000256" key="6">
    <source>
        <dbReference type="SAM" id="SignalP"/>
    </source>
</evidence>
<feature type="domain" description="PKD" evidence="7">
    <location>
        <begin position="2099"/>
        <end position="2161"/>
    </location>
</feature>
<dbReference type="RefSeq" id="WP_076376675.1">
    <property type="nucleotide sequence ID" value="NZ_AP017422.1"/>
</dbReference>
<dbReference type="CDD" id="cd00146">
    <property type="entry name" value="PKD"/>
    <property type="match status" value="2"/>
</dbReference>
<proteinExistence type="predicted"/>
<dbReference type="Pfam" id="PF19406">
    <property type="entry name" value="PKD_5"/>
    <property type="match status" value="2"/>
</dbReference>
<name>A0A1N7M006_9BACT</name>
<dbReference type="InterPro" id="IPR045828">
    <property type="entry name" value="PKD_Bacteroidetes"/>
</dbReference>
<dbReference type="SMART" id="SM00089">
    <property type="entry name" value="PKD"/>
    <property type="match status" value="8"/>
</dbReference>
<protein>
    <submittedName>
        <fullName evidence="8">PKD repeat-containing protein</fullName>
    </submittedName>
</protein>
<dbReference type="InterPro" id="IPR022409">
    <property type="entry name" value="PKD/Chitinase_dom"/>
</dbReference>
<dbReference type="InterPro" id="IPR035986">
    <property type="entry name" value="PKD_dom_sf"/>
</dbReference>
<keyword evidence="5" id="KW-0472">Membrane</keyword>
<evidence type="ECO:0000256" key="5">
    <source>
        <dbReference type="ARBA" id="ARBA00023136"/>
    </source>
</evidence>
<feature type="domain" description="PKD" evidence="7">
    <location>
        <begin position="2430"/>
        <end position="2509"/>
    </location>
</feature>
<feature type="domain" description="PKD" evidence="7">
    <location>
        <begin position="2291"/>
        <end position="2320"/>
    </location>
</feature>
<evidence type="ECO:0000313" key="8">
    <source>
        <dbReference type="EMBL" id="SIS79402.1"/>
    </source>
</evidence>
<sequence length="2841" mass="300670">MKTLVRLTLRPIHILSVVLCVLFCNSASGQAGIAVDNIVSGTYAPGASIGVEITPSGTFNAGNTFQVYLSDASGSFASQTLISTYTATYTNAINATLPTSLAAGTGYKIKVVSTDPAISTVYGGTISVATGTTVNASATASGTNVIVAGSIYGSCVPAVNKTLTIRNNSTPGANVTVKLVNDLTGADVSSYAVYNSGINGWDLTLPSLAYYTFTVTAELNGVVSTASYTILNSTTNNNIGSNGSQTGCMPNSIDINLGMDLLKTNYPGLRYQISWGDGTTEYISLDSLIKSNGKITHLYTKTSCDEVGGKFTVTSTIAVPSNWNFCNLNNPAFLTIQVFLAPDARISLSSGRVCVNSNITIRSTSLVGQGTYDGGNVCEGKAIYTWILDGTTIYDPGVPEAAPPDQVLTFPTPGVHQITLLVSNNPCGESDTTVFFCVEDKPDSTFHIDVNKSCVPFVVKTDTVLNTSRVYCIPYVEEYTVLDSNKNVAPANRYKVIAGSLAGAEPQIQFDTAGKYYIRYTVRNSCGSFFSEKLVEAYYANVTMPDSARYCDTLRINFGTNASHKPNYSTSAIGGESYQWTVTGGAYTFVSGTATSAYPIIKFNDYARYVVTVRFTNMCGTQTSSQVIRFDKPMLININTPSANTTVCWGTTSINLAANTTGPSDATLAWTTNGASNGTFSPTNTLATTYTFGTNDIANKTATVIITITGPNGSVCPRKNSSRVISMYPENKGTSYSKDICSGTALNESLVASTTGSTFTYTSVSTANVTGATASGSGSVITDVLTNNSSSSAGTVTYTITPLANGCNGTPFTITITVQPTPALTVNPLTSAMCSGNKTGLALTSSLAGATFQWLASPVSGTASGYYTTQQGTTVAGTTYTIDDELLNTSSTDAQVKYAIQLVSANGCKSPVQNALVTIHPKVTDANAGSDKKYCNVSQVTLEGNTATVGTGVWSQTLGPAAVITNPNNPASTVTGLVGNTEYRFAWTITDNSASHCGFTTDTVIIYNRPATTTATVTTPLTLCDFVAGDLSHNNKTLTGNIITRAFESGKWTVDGSPTGSSYSFSDDTDNDAIFTVSMPGTYTLRWTISGDAGCTPSSAVLTLNVYAPPASGSVATTTTAVCAGTDVRVTLSGYTGVIQKWQYSYDGLSWVDTAVQTSTIDFLNTQDTFAVRAIVISSGNAAGCPSVSTATPITINVSALSIGGNGKDTTVCQGTSTFFTLTNYRGSVIAWQASTNGGTTWTTVPGVTGERLDYSNIQTTTQYRAVVQNGVCSQVYSAVSTITVIPSIAQPTAGSAQNLCNVTGTTLDASAVTHSGEIGVWSQSTTTGSTNAVFGDVNNPKTTVTSLSPGTYILKWTVSNGGVCGTKSANVRIDISAAAQGGDALGGGTYCRGSVPTNTIDLDNYTGNVVRWESSTDGTTWTTISNTTSTLTYNNSVTQTTYYRAVVDNGNCTVPAYSTVATVTIKNPVTTPDANIDQDLCNANGTTLAANSVNTAAGENGTWTQSVRNAAGAVIASATNPATGISGLIAGNTYTFIWSIDNGGTCPVKRDSVDVVVRNPIANIIDTTNQFPLTICEGVLVNVTGGTPTGGNGAYAYQWQYSEDNITWNNFGTLSTAKDFSFTASSVSLYIRRRIISGPCDNFSNVVVLTVRKAITNNTLASSQDICINTAPAVIVGSVPQEGGGGYIYTWEQSIDNAATWSVIASATGKDYAPGVLTQTTLYRRTVTTALCSGLQKNVSDSVIIKVNPDAKARFSVRDTIGCAPFVLTAANIVDTPYAANNGGYNWLANGVLIGTTVAFPGYTINNVDDSVTIRLVTTSLYGCKSDSMEQKFFSFPTPDPQFTVSQDSSCGPYTVHFTNNSNNSPRVNYEWDLGNGQTTTNFNPADITYPINPDRRDTFYVVKLTAVTGCDRAVLTDTIKVYAAPKATFTPSVTAGCSPLTVFFNNNSLGERITYTWNFDDGHGDSVTTSAGQTSHTFVTFVQDTFHVRLIATNSCGTDTSYYNIVVSPNPISLNMSINGDQRQGCAPLTVQFNNNTRGASAFRWDFGDGNVLNTTENIDTITHVFTTPGRYAITLIASNYCSDTTGYEMVEVLAVPEVDFTALPTQVCIGDSIHFTNNSNSTLTGLVWRFGDGDTSVVTNPNHAYKTANAYNVTLTGSIQYQSGMVCSTTATHPVTVIASLPGLFTATDTIGNCVPYTITFTNSITPSALTSWDFGDGSTATGDVVTHTYTQNGTFTVKMNSLDPGGCTYEHAKNVVIQGPEGQFIYDNGYICKDKAVRLEVNAVRTTSYKYIFGDGDTLVTNANVVFHIYKQPGIYKPAVQLLTADCGVWIYGTNQIMVDYYQTGFTSVQQKVCGNSLVAFTDTSRSYFGIQSWDWRFGDGGTSTDKNPQHSYVGTNSWPVTLIITGTSGCKDTTMAYVSVKPNNKPVVQIMAATSGCVAQPMMFTANVNSQDSVSLYAWNFSNGFATNGEQITTKFGTAGSYQVQLVAGTIFGCYDTANATFVINPTPTVSLGNDVTICRGASVQLNAAGATEAAWSPINDLDCGNCLKPVATPLETRQYVARGSNVYGCSSTDTIVINVVQPARVQVSGPDTICVGQSAQLYADGTEKYRWWPAASLSNTTIASPVASPTLTTIYSVEGSDSLNCFRDTGYITITVGQWPKISLGPDKVLSTGTEVQLTTTYINGPMVKWTWTPEANLSCSNCAVPVATVRTDVCYSVTAENIYGCEAKDTVCIQAFCESTQVFIPNAFVPGSVNNGLLMVRGKGIRSVKSFRIYNRWGQVVFERANFPPNDKSFGWDGTIKGSLPTPDVYVYTAEVICDDGKAFTYKGNVAILK</sequence>
<evidence type="ECO:0000259" key="7">
    <source>
        <dbReference type="PROSITE" id="PS50093"/>
    </source>
</evidence>
<reference evidence="9" key="1">
    <citation type="submission" date="2017-01" db="EMBL/GenBank/DDBJ databases">
        <authorList>
            <person name="Varghese N."/>
            <person name="Submissions S."/>
        </authorList>
    </citation>
    <scope>NUCLEOTIDE SEQUENCE [LARGE SCALE GENOMIC DNA]</scope>
    <source>
        <strain evidence="9">DSM 21054</strain>
    </source>
</reference>
<feature type="domain" description="PKD" evidence="7">
    <location>
        <begin position="2209"/>
        <end position="2262"/>
    </location>
</feature>
<dbReference type="SUPFAM" id="SSF49299">
    <property type="entry name" value="PKD domain"/>
    <property type="match status" value="8"/>
</dbReference>
<organism evidence="8 9">
    <name type="scientific">Filimonas lacunae</name>
    <dbReference type="NCBI Taxonomy" id="477680"/>
    <lineage>
        <taxon>Bacteria</taxon>
        <taxon>Pseudomonadati</taxon>
        <taxon>Bacteroidota</taxon>
        <taxon>Chitinophagia</taxon>
        <taxon>Chitinophagales</taxon>
        <taxon>Chitinophagaceae</taxon>
        <taxon>Filimonas</taxon>
    </lineage>
</organism>
<accession>A0A1N7M006</accession>
<dbReference type="GO" id="GO:0005261">
    <property type="term" value="F:monoatomic cation channel activity"/>
    <property type="evidence" value="ECO:0007669"/>
    <property type="project" value="TreeGrafter"/>
</dbReference>
<dbReference type="InterPro" id="IPR000601">
    <property type="entry name" value="PKD_dom"/>
</dbReference>
<evidence type="ECO:0000256" key="1">
    <source>
        <dbReference type="ARBA" id="ARBA00004141"/>
    </source>
</evidence>
<dbReference type="PROSITE" id="PS50093">
    <property type="entry name" value="PKD"/>
    <property type="match status" value="7"/>
</dbReference>
<dbReference type="PANTHER" id="PTHR46730">
    <property type="entry name" value="POLYCYSTIN-1"/>
    <property type="match status" value="1"/>
</dbReference>
<keyword evidence="2" id="KW-0812">Transmembrane</keyword>
<dbReference type="OrthoDB" id="7794186at2"/>
<feature type="domain" description="PKD" evidence="7">
    <location>
        <begin position="2377"/>
        <end position="2425"/>
    </location>
</feature>
<dbReference type="STRING" id="477680.SAMN05421788_1011250"/>
<keyword evidence="9" id="KW-1185">Reference proteome</keyword>
<keyword evidence="4" id="KW-1133">Transmembrane helix</keyword>
<dbReference type="PANTHER" id="PTHR46730:SF4">
    <property type="entry name" value="POLYCYSTIC KIDNEY DISEASE PROTEIN 1-LIKE 1"/>
    <property type="match status" value="1"/>
</dbReference>
<dbReference type="InterPro" id="IPR013783">
    <property type="entry name" value="Ig-like_fold"/>
</dbReference>
<feature type="domain" description="PKD" evidence="7">
    <location>
        <begin position="1927"/>
        <end position="2009"/>
    </location>
</feature>
<evidence type="ECO:0000256" key="4">
    <source>
        <dbReference type="ARBA" id="ARBA00022989"/>
    </source>
</evidence>
<keyword evidence="6" id="KW-0732">Signal</keyword>
<keyword evidence="3" id="KW-0677">Repeat</keyword>
<dbReference type="EMBL" id="FTOR01000001">
    <property type="protein sequence ID" value="SIS79402.1"/>
    <property type="molecule type" value="Genomic_DNA"/>
</dbReference>
<dbReference type="Gene3D" id="2.60.40.10">
    <property type="entry name" value="Immunoglobulins"/>
    <property type="match status" value="9"/>
</dbReference>
<evidence type="ECO:0000313" key="9">
    <source>
        <dbReference type="Proteomes" id="UP000186917"/>
    </source>
</evidence>
<evidence type="ECO:0000256" key="2">
    <source>
        <dbReference type="ARBA" id="ARBA00022692"/>
    </source>
</evidence>
<dbReference type="GO" id="GO:0006816">
    <property type="term" value="P:calcium ion transport"/>
    <property type="evidence" value="ECO:0007669"/>
    <property type="project" value="TreeGrafter"/>
</dbReference>
<dbReference type="Pfam" id="PF18911">
    <property type="entry name" value="PKD_4"/>
    <property type="match status" value="5"/>
</dbReference>
<gene>
    <name evidence="8" type="ORF">SAMN05421788_1011250</name>
</gene>
<evidence type="ECO:0000256" key="3">
    <source>
        <dbReference type="ARBA" id="ARBA00022737"/>
    </source>
</evidence>
<dbReference type="GO" id="GO:0005886">
    <property type="term" value="C:plasma membrane"/>
    <property type="evidence" value="ECO:0007669"/>
    <property type="project" value="TreeGrafter"/>
</dbReference>